<dbReference type="Pfam" id="PF10328">
    <property type="entry name" value="7TM_GPCR_Srx"/>
    <property type="match status" value="1"/>
</dbReference>
<evidence type="ECO:0000259" key="2">
    <source>
        <dbReference type="Pfam" id="PF10328"/>
    </source>
</evidence>
<dbReference type="PANTHER" id="PTHR23017:SF44">
    <property type="entry name" value="G-PROTEIN COUPLED RECEPTORS FAMILY 1 PROFILE DOMAIN-CONTAINING PROTEIN"/>
    <property type="match status" value="1"/>
</dbReference>
<accession>A0A0B1TRD6</accession>
<sequence>MTFVSTEDCSFIYRSPIFSFTFNQNETCVFISWYLDVLKDVIIITVIAVVDTVTVLKVRQTAKKAAAQNSKSENDRRLSEISLLKQAVAQGGVFVVELFTYFYLAWTFQNKWPIWALTTVAWNIVHLSDPMIIITFNKEFRRLISNFFKRTLRCICKRLVKIEDASTTANGSTTRTGTQ</sequence>
<name>A0A0B1TRD6_OESDE</name>
<feature type="transmembrane region" description="Helical" evidence="1">
    <location>
        <begin position="41"/>
        <end position="58"/>
    </location>
</feature>
<dbReference type="PANTHER" id="PTHR23017">
    <property type="entry name" value="SERPENTINE RECEPTOR, CLASS X"/>
    <property type="match status" value="1"/>
</dbReference>
<keyword evidence="1" id="KW-1133">Transmembrane helix</keyword>
<dbReference type="Gene3D" id="1.20.1070.10">
    <property type="entry name" value="Rhodopsin 7-helix transmembrane proteins"/>
    <property type="match status" value="1"/>
</dbReference>
<evidence type="ECO:0000256" key="1">
    <source>
        <dbReference type="SAM" id="Phobius"/>
    </source>
</evidence>
<dbReference type="AlphaFoldDB" id="A0A0B1TRD6"/>
<gene>
    <name evidence="3" type="ORF">OESDEN_02038</name>
</gene>
<dbReference type="SUPFAM" id="SSF81321">
    <property type="entry name" value="Family A G protein-coupled receptor-like"/>
    <property type="match status" value="1"/>
</dbReference>
<feature type="transmembrane region" description="Helical" evidence="1">
    <location>
        <begin position="87"/>
        <end position="106"/>
    </location>
</feature>
<evidence type="ECO:0000313" key="3">
    <source>
        <dbReference type="EMBL" id="KHJ97965.1"/>
    </source>
</evidence>
<dbReference type="OrthoDB" id="5825164at2759"/>
<reference evidence="3 4" key="1">
    <citation type="submission" date="2014-03" db="EMBL/GenBank/DDBJ databases">
        <title>Draft genome of the hookworm Oesophagostomum dentatum.</title>
        <authorList>
            <person name="Mitreva M."/>
        </authorList>
    </citation>
    <scope>NUCLEOTIDE SEQUENCE [LARGE SCALE GENOMIC DNA]</scope>
    <source>
        <strain evidence="3 4">OD-Hann</strain>
    </source>
</reference>
<feature type="domain" description="7TM GPCR serpentine receptor class x (Srx)" evidence="2">
    <location>
        <begin position="3"/>
        <end position="137"/>
    </location>
</feature>
<keyword evidence="1" id="KW-0812">Transmembrane</keyword>
<organism evidence="3 4">
    <name type="scientific">Oesophagostomum dentatum</name>
    <name type="common">Nodular worm</name>
    <dbReference type="NCBI Taxonomy" id="61180"/>
    <lineage>
        <taxon>Eukaryota</taxon>
        <taxon>Metazoa</taxon>
        <taxon>Ecdysozoa</taxon>
        <taxon>Nematoda</taxon>
        <taxon>Chromadorea</taxon>
        <taxon>Rhabditida</taxon>
        <taxon>Rhabditina</taxon>
        <taxon>Rhabditomorpha</taxon>
        <taxon>Strongyloidea</taxon>
        <taxon>Strongylidae</taxon>
        <taxon>Oesophagostomum</taxon>
    </lineage>
</organism>
<proteinExistence type="predicted"/>
<dbReference type="InterPro" id="IPR019430">
    <property type="entry name" value="7TM_GPCR_serpentine_rcpt_Srx"/>
</dbReference>
<keyword evidence="1" id="KW-0472">Membrane</keyword>
<dbReference type="Proteomes" id="UP000053660">
    <property type="component" value="Unassembled WGS sequence"/>
</dbReference>
<protein>
    <recommendedName>
        <fullName evidence="2">7TM GPCR serpentine receptor class x (Srx) domain-containing protein</fullName>
    </recommendedName>
</protein>
<dbReference type="EMBL" id="KN549372">
    <property type="protein sequence ID" value="KHJ97965.1"/>
    <property type="molecule type" value="Genomic_DNA"/>
</dbReference>
<feature type="transmembrane region" description="Helical" evidence="1">
    <location>
        <begin position="112"/>
        <end position="136"/>
    </location>
</feature>
<evidence type="ECO:0000313" key="4">
    <source>
        <dbReference type="Proteomes" id="UP000053660"/>
    </source>
</evidence>
<keyword evidence="4" id="KW-1185">Reference proteome</keyword>